<comment type="caution">
    <text evidence="5">The sequence shown here is derived from an EMBL/GenBank/DDBJ whole genome shotgun (WGS) entry which is preliminary data.</text>
</comment>
<dbReference type="EMBL" id="JASGXD010000011">
    <property type="protein sequence ID" value="KAK6002529.1"/>
    <property type="molecule type" value="Genomic_DNA"/>
</dbReference>
<feature type="region of interest" description="Disordered" evidence="4">
    <location>
        <begin position="335"/>
        <end position="415"/>
    </location>
</feature>
<keyword evidence="1" id="KW-0343">GTPase activation</keyword>
<feature type="compositionally biased region" description="Acidic residues" evidence="4">
    <location>
        <begin position="344"/>
        <end position="379"/>
    </location>
</feature>
<dbReference type="InterPro" id="IPR032675">
    <property type="entry name" value="LRR_dom_sf"/>
</dbReference>
<evidence type="ECO:0000313" key="6">
    <source>
        <dbReference type="Proteomes" id="UP001341245"/>
    </source>
</evidence>
<evidence type="ECO:0000256" key="1">
    <source>
        <dbReference type="ARBA" id="ARBA00022468"/>
    </source>
</evidence>
<proteinExistence type="predicted"/>
<dbReference type="CDD" id="cd00116">
    <property type="entry name" value="LRR_RI"/>
    <property type="match status" value="1"/>
</dbReference>
<evidence type="ECO:0008006" key="7">
    <source>
        <dbReference type="Google" id="ProtNLM"/>
    </source>
</evidence>
<dbReference type="Pfam" id="PF13516">
    <property type="entry name" value="LRR_6"/>
    <property type="match status" value="2"/>
</dbReference>
<sequence length="415" mass="45294">MAKVFSLEGRALKLDSAADMDKHIAELKANNDVEEVIFVGNTLGVEACEALAKVLETKKKLKVANFADIFTSRLLSEIPDALTHLLTSLLALPELHTVNLSDNAFGLNTVAPLQPFLSQHVPLQHLILNNNGLGPAAGTLVAEALTTLAEKKDQARKDGKTVPDLETVICGRNRLENGSMDAWVKAYSANNKIKTIRMVQNGIRQEGISALLQNGLSKCSALEVLDLQDNTFTAMGGRALADVIANWSVIKELGVGDCLLSARGAVMLAEALKAGKNKTLQTLRLQYNEIDAKGVEALCKVAQTSDLPALQRVELNGNKFSEEDSNVEALKTLLDERREQNATDADEDDESWGIDELDDLEEDSDDEDEDQDDDEDAEEERVLKQADQAESENVAQEKDNSVDELADLMNKTELK</sequence>
<evidence type="ECO:0000313" key="5">
    <source>
        <dbReference type="EMBL" id="KAK6002529.1"/>
    </source>
</evidence>
<evidence type="ECO:0000256" key="4">
    <source>
        <dbReference type="SAM" id="MobiDB-lite"/>
    </source>
</evidence>
<dbReference type="PANTHER" id="PTHR24113:SF12">
    <property type="entry name" value="RAN GTPASE-ACTIVATING PROTEIN 1"/>
    <property type="match status" value="1"/>
</dbReference>
<gene>
    <name evidence="5" type="ORF">QM012_001279</name>
</gene>
<dbReference type="Gene3D" id="3.80.10.10">
    <property type="entry name" value="Ribonuclease Inhibitor"/>
    <property type="match status" value="1"/>
</dbReference>
<dbReference type="Proteomes" id="UP001341245">
    <property type="component" value="Unassembled WGS sequence"/>
</dbReference>
<protein>
    <recommendedName>
        <fullName evidence="7">RNI-like protein</fullName>
    </recommendedName>
</protein>
<evidence type="ECO:0000256" key="2">
    <source>
        <dbReference type="ARBA" id="ARBA00022614"/>
    </source>
</evidence>
<dbReference type="InterPro" id="IPR027038">
    <property type="entry name" value="RanGap"/>
</dbReference>
<dbReference type="SMART" id="SM00368">
    <property type="entry name" value="LRR_RI"/>
    <property type="match status" value="8"/>
</dbReference>
<dbReference type="InterPro" id="IPR001611">
    <property type="entry name" value="Leu-rich_rpt"/>
</dbReference>
<evidence type="ECO:0000256" key="3">
    <source>
        <dbReference type="ARBA" id="ARBA00022737"/>
    </source>
</evidence>
<keyword evidence="2" id="KW-0433">Leucine-rich repeat</keyword>
<accession>A0ABR0TE56</accession>
<name>A0ABR0TE56_AURPU</name>
<reference evidence="5 6" key="1">
    <citation type="submission" date="2023-11" db="EMBL/GenBank/DDBJ databases">
        <title>Draft genome sequence and annotation of the polyextremotolerant black yeast-like fungus Aureobasidium pullulans NRRL 62042.</title>
        <authorList>
            <person name="Dielentheis-Frenken M.R.E."/>
            <person name="Wibberg D."/>
            <person name="Blank L.M."/>
            <person name="Tiso T."/>
        </authorList>
    </citation>
    <scope>NUCLEOTIDE SEQUENCE [LARGE SCALE GENOMIC DNA]</scope>
    <source>
        <strain evidence="5 6">NRRL 62042</strain>
    </source>
</reference>
<keyword evidence="3" id="KW-0677">Repeat</keyword>
<keyword evidence="6" id="KW-1185">Reference proteome</keyword>
<dbReference type="SUPFAM" id="SSF52047">
    <property type="entry name" value="RNI-like"/>
    <property type="match status" value="1"/>
</dbReference>
<dbReference type="PANTHER" id="PTHR24113">
    <property type="entry name" value="RAN GTPASE-ACTIVATING PROTEIN 1"/>
    <property type="match status" value="1"/>
</dbReference>
<organism evidence="5 6">
    <name type="scientific">Aureobasidium pullulans</name>
    <name type="common">Black yeast</name>
    <name type="synonym">Pullularia pullulans</name>
    <dbReference type="NCBI Taxonomy" id="5580"/>
    <lineage>
        <taxon>Eukaryota</taxon>
        <taxon>Fungi</taxon>
        <taxon>Dikarya</taxon>
        <taxon>Ascomycota</taxon>
        <taxon>Pezizomycotina</taxon>
        <taxon>Dothideomycetes</taxon>
        <taxon>Dothideomycetidae</taxon>
        <taxon>Dothideales</taxon>
        <taxon>Saccotheciaceae</taxon>
        <taxon>Aureobasidium</taxon>
    </lineage>
</organism>